<dbReference type="Gene3D" id="3.30.70.330">
    <property type="match status" value="1"/>
</dbReference>
<dbReference type="PANTHER" id="PTHR23147">
    <property type="entry name" value="SERINE/ARGININE RICH SPLICING FACTOR"/>
    <property type="match status" value="1"/>
</dbReference>
<name>A0A653CWR5_CALMS</name>
<evidence type="ECO:0000313" key="6">
    <source>
        <dbReference type="Proteomes" id="UP000410492"/>
    </source>
</evidence>
<dbReference type="InterPro" id="IPR012677">
    <property type="entry name" value="Nucleotide-bd_a/b_plait_sf"/>
</dbReference>
<proteinExistence type="predicted"/>
<dbReference type="SMART" id="SM00360">
    <property type="entry name" value="RRM"/>
    <property type="match status" value="1"/>
</dbReference>
<feature type="domain" description="RRM" evidence="4">
    <location>
        <begin position="64"/>
        <end position="137"/>
    </location>
</feature>
<dbReference type="CDD" id="cd12373">
    <property type="entry name" value="RRM_SRSF3_like"/>
    <property type="match status" value="1"/>
</dbReference>
<evidence type="ECO:0000259" key="4">
    <source>
        <dbReference type="PROSITE" id="PS50102"/>
    </source>
</evidence>
<accession>A0A653CWR5</accession>
<evidence type="ECO:0000256" key="1">
    <source>
        <dbReference type="ARBA" id="ARBA00022884"/>
    </source>
</evidence>
<dbReference type="SUPFAM" id="SSF54928">
    <property type="entry name" value="RNA-binding domain, RBD"/>
    <property type="match status" value="1"/>
</dbReference>
<evidence type="ECO:0000313" key="5">
    <source>
        <dbReference type="EMBL" id="VEN52306.1"/>
    </source>
</evidence>
<dbReference type="InterPro" id="IPR000504">
    <property type="entry name" value="RRM_dom"/>
</dbReference>
<dbReference type="AlphaFoldDB" id="A0A653CWR5"/>
<dbReference type="EMBL" id="CAACVG010009169">
    <property type="protein sequence ID" value="VEN52306.1"/>
    <property type="molecule type" value="Genomic_DNA"/>
</dbReference>
<protein>
    <recommendedName>
        <fullName evidence="4">RRM domain-containing protein</fullName>
    </recommendedName>
</protein>
<dbReference type="PROSITE" id="PS50102">
    <property type="entry name" value="RRM"/>
    <property type="match status" value="1"/>
</dbReference>
<feature type="region of interest" description="Disordered" evidence="3">
    <location>
        <begin position="138"/>
        <end position="226"/>
    </location>
</feature>
<feature type="compositionally biased region" description="Polar residues" evidence="3">
    <location>
        <begin position="216"/>
        <end position="226"/>
    </location>
</feature>
<keyword evidence="6" id="KW-1185">Reference proteome</keyword>
<dbReference type="OrthoDB" id="5970at2759"/>
<dbReference type="GO" id="GO:0003723">
    <property type="term" value="F:RNA binding"/>
    <property type="evidence" value="ECO:0007669"/>
    <property type="project" value="UniProtKB-UniRule"/>
</dbReference>
<feature type="compositionally biased region" description="Gly residues" evidence="3">
    <location>
        <begin position="168"/>
        <end position="183"/>
    </location>
</feature>
<reference evidence="5 6" key="1">
    <citation type="submission" date="2019-01" db="EMBL/GenBank/DDBJ databases">
        <authorList>
            <person name="Sayadi A."/>
        </authorList>
    </citation>
    <scope>NUCLEOTIDE SEQUENCE [LARGE SCALE GENOMIC DNA]</scope>
</reference>
<organism evidence="5 6">
    <name type="scientific">Callosobruchus maculatus</name>
    <name type="common">Southern cowpea weevil</name>
    <name type="synonym">Pulse bruchid</name>
    <dbReference type="NCBI Taxonomy" id="64391"/>
    <lineage>
        <taxon>Eukaryota</taxon>
        <taxon>Metazoa</taxon>
        <taxon>Ecdysozoa</taxon>
        <taxon>Arthropoda</taxon>
        <taxon>Hexapoda</taxon>
        <taxon>Insecta</taxon>
        <taxon>Pterygota</taxon>
        <taxon>Neoptera</taxon>
        <taxon>Endopterygota</taxon>
        <taxon>Coleoptera</taxon>
        <taxon>Polyphaga</taxon>
        <taxon>Cucujiformia</taxon>
        <taxon>Chrysomeloidea</taxon>
        <taxon>Chrysomelidae</taxon>
        <taxon>Bruchinae</taxon>
        <taxon>Bruchini</taxon>
        <taxon>Callosobruchus</taxon>
    </lineage>
</organism>
<gene>
    <name evidence="5" type="ORF">CALMAC_LOCUS12489</name>
</gene>
<sequence>MSVPTYKKPQKNRNFPAWFDGHIIKSIRHKEQMLKAYNKSGCANYLVEFKRLSNMGDRNQDGGTRVYVGGLDESIKKEDIEGEFEKFGKLNSVWVAFNPPGFAFVEFNELADAETACDNLNGADFLGSKLRVEIARGRSRSRGAPRGRGGFRGGRDFGGPPRDRYNSYGGGGGREGGFGGGRNFGRSDSYGRENGRGGFRGAPRGGRRFEDRFRSRSPNNGAGRNY</sequence>
<evidence type="ECO:0000256" key="2">
    <source>
        <dbReference type="PROSITE-ProRule" id="PRU00176"/>
    </source>
</evidence>
<dbReference type="InterPro" id="IPR050907">
    <property type="entry name" value="SRSF"/>
</dbReference>
<keyword evidence="1 2" id="KW-0694">RNA-binding</keyword>
<dbReference type="Pfam" id="PF00076">
    <property type="entry name" value="RRM_1"/>
    <property type="match status" value="1"/>
</dbReference>
<dbReference type="Proteomes" id="UP000410492">
    <property type="component" value="Unassembled WGS sequence"/>
</dbReference>
<dbReference type="InterPro" id="IPR035979">
    <property type="entry name" value="RBD_domain_sf"/>
</dbReference>
<dbReference type="FunFam" id="3.30.70.330:FF:000540">
    <property type="entry name" value="RNA-binding protein Rsf1"/>
    <property type="match status" value="1"/>
</dbReference>
<evidence type="ECO:0000256" key="3">
    <source>
        <dbReference type="SAM" id="MobiDB-lite"/>
    </source>
</evidence>